<protein>
    <submittedName>
        <fullName evidence="2">Chromosome 1 open reading frame 194</fullName>
    </submittedName>
</protein>
<keyword evidence="3" id="KW-1185">Reference proteome</keyword>
<feature type="region of interest" description="Disordered" evidence="1">
    <location>
        <begin position="1"/>
        <end position="26"/>
    </location>
</feature>
<dbReference type="Proteomes" id="UP000694388">
    <property type="component" value="Unplaced"/>
</dbReference>
<dbReference type="InterPro" id="IPR022179">
    <property type="entry name" value="CFAP276"/>
</dbReference>
<name>A0A8C4PWE1_EPTBU</name>
<proteinExistence type="predicted"/>
<reference evidence="2" key="2">
    <citation type="submission" date="2025-09" db="UniProtKB">
        <authorList>
            <consortium name="Ensembl"/>
        </authorList>
    </citation>
    <scope>IDENTIFICATION</scope>
</reference>
<dbReference type="Pfam" id="PF12494">
    <property type="entry name" value="DUF3695"/>
    <property type="match status" value="1"/>
</dbReference>
<feature type="compositionally biased region" description="Basic and acidic residues" evidence="1">
    <location>
        <begin position="14"/>
        <end position="23"/>
    </location>
</feature>
<evidence type="ECO:0000313" key="3">
    <source>
        <dbReference type="Proteomes" id="UP000694388"/>
    </source>
</evidence>
<evidence type="ECO:0000313" key="2">
    <source>
        <dbReference type="Ensembl" id="ENSEBUP00000000554.1"/>
    </source>
</evidence>
<dbReference type="Ensembl" id="ENSEBUT00000000855.1">
    <property type="protein sequence ID" value="ENSEBUP00000000554.1"/>
    <property type="gene ID" value="ENSEBUG00000000672.1"/>
</dbReference>
<accession>A0A8C4PWE1</accession>
<evidence type="ECO:0000256" key="1">
    <source>
        <dbReference type="SAM" id="MobiDB-lite"/>
    </source>
</evidence>
<dbReference type="AlphaFoldDB" id="A0A8C4PWE1"/>
<dbReference type="GeneTree" id="ENSGT01030000234625"/>
<feature type="compositionally biased region" description="Pro residues" evidence="1">
    <location>
        <begin position="1"/>
        <end position="10"/>
    </location>
</feature>
<sequence>MIDPRGPGPLPKLGTDRDVTDKGRIKKYPHTKGGALVFRDDSPWKRLHTTHTLNSARAVFDYFDPQAPRDSLDFVLKAQYDHSTEFLRDKSRTLIQKETLGDDHGRILKNRTKEFVLDHDPMNSPLVKWTSPTKSSIYSRKGTIESYHTANANNGFSRKEDGGFYCT</sequence>
<reference evidence="2" key="1">
    <citation type="submission" date="2025-08" db="UniProtKB">
        <authorList>
            <consortium name="Ensembl"/>
        </authorList>
    </citation>
    <scope>IDENTIFICATION</scope>
</reference>
<organism evidence="2 3">
    <name type="scientific">Eptatretus burgeri</name>
    <name type="common">Inshore hagfish</name>
    <dbReference type="NCBI Taxonomy" id="7764"/>
    <lineage>
        <taxon>Eukaryota</taxon>
        <taxon>Metazoa</taxon>
        <taxon>Chordata</taxon>
        <taxon>Craniata</taxon>
        <taxon>Vertebrata</taxon>
        <taxon>Cyclostomata</taxon>
        <taxon>Myxini</taxon>
        <taxon>Myxiniformes</taxon>
        <taxon>Myxinidae</taxon>
        <taxon>Eptatretinae</taxon>
        <taxon>Eptatretus</taxon>
    </lineage>
</organism>
<dbReference type="OMA" id="QWINPKK"/>